<reference evidence="4" key="1">
    <citation type="submission" date="2017-02" db="UniProtKB">
        <authorList>
            <consortium name="WormBaseParasite"/>
        </authorList>
    </citation>
    <scope>IDENTIFICATION</scope>
</reference>
<gene>
    <name evidence="2" type="ORF">ACOC_LOCUS12798</name>
</gene>
<dbReference type="WBParaSite" id="ACOC_0001279701-mRNA-1">
    <property type="protein sequence ID" value="ACOC_0001279701-mRNA-1"/>
    <property type="gene ID" value="ACOC_0001279701"/>
</dbReference>
<evidence type="ECO:0000313" key="4">
    <source>
        <dbReference type="WBParaSite" id="ACOC_0001279701-mRNA-1"/>
    </source>
</evidence>
<protein>
    <submittedName>
        <fullName evidence="2 4">Uncharacterized protein</fullName>
    </submittedName>
</protein>
<feature type="region of interest" description="Disordered" evidence="1">
    <location>
        <begin position="68"/>
        <end position="92"/>
    </location>
</feature>
<dbReference type="Proteomes" id="UP000267027">
    <property type="component" value="Unassembled WGS sequence"/>
</dbReference>
<proteinExistence type="predicted"/>
<evidence type="ECO:0000313" key="3">
    <source>
        <dbReference type="Proteomes" id="UP000267027"/>
    </source>
</evidence>
<sequence length="92" mass="9919">MSTEAKRSTESRQAALVVESKDPKEQSSSTETGPIDESIASSAASPNTLSYVTASDFDVQQDSFETCVEGDEDSSFATCKERDEELEKSLAN</sequence>
<evidence type="ECO:0000313" key="2">
    <source>
        <dbReference type="EMBL" id="VDM64383.1"/>
    </source>
</evidence>
<accession>A0A0R3Q1C0</accession>
<dbReference type="AlphaFoldDB" id="A0A0R3Q1C0"/>
<feature type="compositionally biased region" description="Basic and acidic residues" evidence="1">
    <location>
        <begin position="1"/>
        <end position="10"/>
    </location>
</feature>
<evidence type="ECO:0000256" key="1">
    <source>
        <dbReference type="SAM" id="MobiDB-lite"/>
    </source>
</evidence>
<feature type="compositionally biased region" description="Basic and acidic residues" evidence="1">
    <location>
        <begin position="79"/>
        <end position="92"/>
    </location>
</feature>
<keyword evidence="3" id="KW-1185">Reference proteome</keyword>
<dbReference type="EMBL" id="UYYA01005229">
    <property type="protein sequence ID" value="VDM64383.1"/>
    <property type="molecule type" value="Genomic_DNA"/>
</dbReference>
<organism evidence="4">
    <name type="scientific">Angiostrongylus costaricensis</name>
    <name type="common">Nematode worm</name>
    <dbReference type="NCBI Taxonomy" id="334426"/>
    <lineage>
        <taxon>Eukaryota</taxon>
        <taxon>Metazoa</taxon>
        <taxon>Ecdysozoa</taxon>
        <taxon>Nematoda</taxon>
        <taxon>Chromadorea</taxon>
        <taxon>Rhabditida</taxon>
        <taxon>Rhabditina</taxon>
        <taxon>Rhabditomorpha</taxon>
        <taxon>Strongyloidea</taxon>
        <taxon>Metastrongylidae</taxon>
        <taxon>Angiostrongylus</taxon>
    </lineage>
</organism>
<feature type="region of interest" description="Disordered" evidence="1">
    <location>
        <begin position="1"/>
        <end position="46"/>
    </location>
</feature>
<name>A0A0R3Q1C0_ANGCS</name>
<reference evidence="2 3" key="2">
    <citation type="submission" date="2018-11" db="EMBL/GenBank/DDBJ databases">
        <authorList>
            <consortium name="Pathogen Informatics"/>
        </authorList>
    </citation>
    <scope>NUCLEOTIDE SEQUENCE [LARGE SCALE GENOMIC DNA]</scope>
    <source>
        <strain evidence="2 3">Costa Rica</strain>
    </source>
</reference>